<dbReference type="InterPro" id="IPR019106">
    <property type="entry name" value="T4SS_TrbC"/>
</dbReference>
<dbReference type="Pfam" id="PF09673">
    <property type="entry name" value="TrbC_Ftype"/>
    <property type="match status" value="1"/>
</dbReference>
<protein>
    <recommendedName>
        <fullName evidence="3">Type-F conjugative transfer system pilin assembly protein TrbC</fullName>
    </recommendedName>
</protein>
<keyword evidence="1" id="KW-0614">Plasmid</keyword>
<accession>A0A2R4MJ53</accession>
<proteinExistence type="predicted"/>
<evidence type="ECO:0008006" key="3">
    <source>
        <dbReference type="Google" id="ProtNLM"/>
    </source>
</evidence>
<evidence type="ECO:0000313" key="1">
    <source>
        <dbReference type="EMBL" id="AVX06015.1"/>
    </source>
</evidence>
<dbReference type="NCBIfam" id="TIGR02742">
    <property type="entry name" value="TrbC_Ftype"/>
    <property type="match status" value="1"/>
</dbReference>
<evidence type="ECO:0000313" key="2">
    <source>
        <dbReference type="Proteomes" id="UP000258927"/>
    </source>
</evidence>
<dbReference type="Proteomes" id="UP000258927">
    <property type="component" value="Plasmid pHL2708X3"/>
</dbReference>
<sequence length="248" mass="27413">MLRHLIEKTVLVALTTFSIGLPAFSQEEQVLEFAPGAQGDIKPSIMQMLDNSKKLGEAWKDQLNIQKADDFGVKLNVDDLRTRALNNPRVRALLDADGGEASGEAERQRYDNQRVFLFLSFSMPEQVLHTAMIEAKRFDVPIIMRGFVNNSVFDTQTAIQRVFKDDAASIGYGIDPTMFTRFNINAVPQIVVVTDQLDVCETQGCELDVPPPHDKIAGNIPIEAALEIVARGGGEASEVAAKLLEDKR</sequence>
<organism evidence="1 2">
    <name type="scientific">Maritalea myrionectae</name>
    <dbReference type="NCBI Taxonomy" id="454601"/>
    <lineage>
        <taxon>Bacteria</taxon>
        <taxon>Pseudomonadati</taxon>
        <taxon>Pseudomonadota</taxon>
        <taxon>Alphaproteobacteria</taxon>
        <taxon>Hyphomicrobiales</taxon>
        <taxon>Devosiaceae</taxon>
        <taxon>Maritalea</taxon>
    </lineage>
</organism>
<reference evidence="1 2" key="1">
    <citation type="submission" date="2017-05" db="EMBL/GenBank/DDBJ databases">
        <title>Genome Analysis of Maritalea myrionectae HL2708#5.</title>
        <authorList>
            <consortium name="Cotde Inc.-PKNU"/>
            <person name="Jang D."/>
            <person name="Oh H.-M."/>
        </authorList>
    </citation>
    <scope>NUCLEOTIDE SEQUENCE [LARGE SCALE GENOMIC DNA]</scope>
    <source>
        <strain evidence="1 2">HL2708#5</strain>
        <plasmid evidence="2">phl2708x3</plasmid>
    </source>
</reference>
<geneLocation type="plasmid" evidence="2">
    <name>phl2708x3</name>
</geneLocation>
<dbReference type="KEGG" id="mmyr:MXMO3_03512"/>
<gene>
    <name evidence="1" type="ORF">MXMO3_03512</name>
</gene>
<dbReference type="AlphaFoldDB" id="A0A2R4MJ53"/>
<name>A0A2R4MJ53_9HYPH</name>
<dbReference type="InterPro" id="IPR014113">
    <property type="entry name" value="T4SS_TrbC_subgr"/>
</dbReference>
<dbReference type="EMBL" id="CP021331">
    <property type="protein sequence ID" value="AVX06015.1"/>
    <property type="molecule type" value="Genomic_DNA"/>
</dbReference>
<keyword evidence="2" id="KW-1185">Reference proteome</keyword>